<dbReference type="STRING" id="1333845.SAMN04487895_102232"/>
<evidence type="ECO:0000256" key="1">
    <source>
        <dbReference type="ARBA" id="ARBA00011073"/>
    </source>
</evidence>
<dbReference type="EMBL" id="FODH01000002">
    <property type="protein sequence ID" value="SEN69050.1"/>
    <property type="molecule type" value="Genomic_DNA"/>
</dbReference>
<evidence type="ECO:0000256" key="5">
    <source>
        <dbReference type="PROSITE-ProRule" id="PRU01240"/>
    </source>
</evidence>
<dbReference type="EMBL" id="CP076607">
    <property type="protein sequence ID" value="QWU15997.1"/>
    <property type="molecule type" value="Genomic_DNA"/>
</dbReference>
<dbReference type="PROSITE" id="PS00138">
    <property type="entry name" value="SUBTILASE_SER"/>
    <property type="match status" value="1"/>
</dbReference>
<dbReference type="PANTHER" id="PTHR43806">
    <property type="entry name" value="PEPTIDASE S8"/>
    <property type="match status" value="1"/>
</dbReference>
<dbReference type="InterPro" id="IPR036852">
    <property type="entry name" value="Peptidase_S8/S53_dom_sf"/>
</dbReference>
<dbReference type="Gene3D" id="3.40.50.200">
    <property type="entry name" value="Peptidase S8/S53 domain"/>
    <property type="match status" value="1"/>
</dbReference>
<feature type="domain" description="Peptidase S8/S53" evidence="7">
    <location>
        <begin position="149"/>
        <end position="433"/>
    </location>
</feature>
<evidence type="ECO:0000259" key="7">
    <source>
        <dbReference type="Pfam" id="PF00082"/>
    </source>
</evidence>
<evidence type="ECO:0000256" key="3">
    <source>
        <dbReference type="ARBA" id="ARBA00022801"/>
    </source>
</evidence>
<sequence length="445" mass="48749">MKKKKPLASLLLLMVCALLAATPFRTVSAVDVGNSQSETIFVLLDRPHQMKTIDSLLSKSQLTADKIQEIGFLKLQGTSEELDRWLKKSASEVDFSWYKDPGESAEAKMLQNRNYWDLHGMEELNAYLWYAEAQTNHYTTYDIQEGNPKVKIALLDSGVDLANEHFGQTILTVDSWNYVDGNNSVQDENGHGTQVAGVLSLLAPKISIVPYKIMNNGGGNSFALLSAIVRAANDGNQVINISAGSYIRLDDAGRILREAYQRAVDYADKMNAIIVASAGNRGTGDKSNAASNEIHAPSMLEHVISVGAVMKSNRLAPYSNYGPYIDFVAYGGYFGDDFDTTGNVNVTDLMLTAFPKSLPNTALDIMLNIPQGYSLSFGTSLAAPQVSATAALLISNYYDRHHHYPQADNIFRLLKQSAVDLGDPGRDDKFGYGEVIVDQALKLKN</sequence>
<dbReference type="OrthoDB" id="9798386at2"/>
<proteinExistence type="inferred from homology"/>
<dbReference type="InterPro" id="IPR000209">
    <property type="entry name" value="Peptidase_S8/S53_dom"/>
</dbReference>
<evidence type="ECO:0000256" key="2">
    <source>
        <dbReference type="ARBA" id="ARBA00022670"/>
    </source>
</evidence>
<keyword evidence="3 5" id="KW-0378">Hydrolase</keyword>
<keyword evidence="4 5" id="KW-0720">Serine protease</keyword>
<dbReference type="GO" id="GO:0004252">
    <property type="term" value="F:serine-type endopeptidase activity"/>
    <property type="evidence" value="ECO:0007669"/>
    <property type="project" value="UniProtKB-UniRule"/>
</dbReference>
<feature type="chain" id="PRO_5039221350" evidence="6">
    <location>
        <begin position="21"/>
        <end position="445"/>
    </location>
</feature>
<dbReference type="GO" id="GO:0006508">
    <property type="term" value="P:proteolysis"/>
    <property type="evidence" value="ECO:0007669"/>
    <property type="project" value="UniProtKB-KW"/>
</dbReference>
<reference evidence="9 10" key="1">
    <citation type="submission" date="2016-10" db="EMBL/GenBank/DDBJ databases">
        <authorList>
            <person name="de Groot N.N."/>
        </authorList>
    </citation>
    <scope>NUCLEOTIDE SEQUENCE [LARGE SCALE GENOMIC DNA]</scope>
    <source>
        <strain evidence="9 10">CGMCC 1.10238</strain>
    </source>
</reference>
<dbReference type="Proteomes" id="UP000683429">
    <property type="component" value="Chromosome"/>
</dbReference>
<dbReference type="Pfam" id="PF00082">
    <property type="entry name" value="Peptidase_S8"/>
    <property type="match status" value="1"/>
</dbReference>
<gene>
    <name evidence="8" type="ORF">KP014_01560</name>
    <name evidence="9" type="ORF">SAMN04487895_102232</name>
</gene>
<feature type="active site" description="Charge relay system" evidence="5">
    <location>
        <position position="191"/>
    </location>
</feature>
<dbReference type="InterPro" id="IPR023828">
    <property type="entry name" value="Peptidase_S8_Ser-AS"/>
</dbReference>
<evidence type="ECO:0000313" key="8">
    <source>
        <dbReference type="EMBL" id="QWU15997.1"/>
    </source>
</evidence>
<comment type="similarity">
    <text evidence="1 5">Belongs to the peptidase S8 family.</text>
</comment>
<dbReference type="InterPro" id="IPR050131">
    <property type="entry name" value="Peptidase_S8_subtilisin-like"/>
</dbReference>
<evidence type="ECO:0000256" key="4">
    <source>
        <dbReference type="ARBA" id="ARBA00022825"/>
    </source>
</evidence>
<evidence type="ECO:0000256" key="6">
    <source>
        <dbReference type="SAM" id="SignalP"/>
    </source>
</evidence>
<keyword evidence="2 5" id="KW-0645">Protease</keyword>
<accession>A0A1H8IJI6</accession>
<reference evidence="8 11" key="2">
    <citation type="submission" date="2021-06" db="EMBL/GenBank/DDBJ databases">
        <title>Whole genome sequence of Paenibacillus sophorae DSM23020 for comparative genomics.</title>
        <authorList>
            <person name="Kim M.-J."/>
            <person name="Lee G."/>
            <person name="Shin J.-H."/>
        </authorList>
    </citation>
    <scope>NUCLEOTIDE SEQUENCE [LARGE SCALE GENOMIC DNA]</scope>
    <source>
        <strain evidence="8 11">DSM 23020</strain>
    </source>
</reference>
<keyword evidence="11" id="KW-1185">Reference proteome</keyword>
<dbReference type="PANTHER" id="PTHR43806:SF11">
    <property type="entry name" value="CEREVISIN-RELATED"/>
    <property type="match status" value="1"/>
</dbReference>
<dbReference type="AlphaFoldDB" id="A0A1H8IJI6"/>
<evidence type="ECO:0000313" key="11">
    <source>
        <dbReference type="Proteomes" id="UP000683429"/>
    </source>
</evidence>
<dbReference type="RefSeq" id="WP_051499770.1">
    <property type="nucleotide sequence ID" value="NZ_CP076607.1"/>
</dbReference>
<feature type="active site" description="Charge relay system" evidence="5">
    <location>
        <position position="156"/>
    </location>
</feature>
<dbReference type="Proteomes" id="UP000198809">
    <property type="component" value="Unassembled WGS sequence"/>
</dbReference>
<organism evidence="9 10">
    <name type="scientific">Paenibacillus sophorae</name>
    <dbReference type="NCBI Taxonomy" id="1333845"/>
    <lineage>
        <taxon>Bacteria</taxon>
        <taxon>Bacillati</taxon>
        <taxon>Bacillota</taxon>
        <taxon>Bacilli</taxon>
        <taxon>Bacillales</taxon>
        <taxon>Paenibacillaceae</taxon>
        <taxon>Paenibacillus</taxon>
    </lineage>
</organism>
<dbReference type="SUPFAM" id="SSF52743">
    <property type="entry name" value="Subtilisin-like"/>
    <property type="match status" value="1"/>
</dbReference>
<feature type="signal peptide" evidence="6">
    <location>
        <begin position="1"/>
        <end position="20"/>
    </location>
</feature>
<feature type="active site" description="Charge relay system" evidence="5">
    <location>
        <position position="380"/>
    </location>
</feature>
<name>A0A1H8IJI6_9BACL</name>
<keyword evidence="6" id="KW-0732">Signal</keyword>
<protein>
    <submittedName>
        <fullName evidence="8">S8 family serine peptidase</fullName>
    </submittedName>
    <submittedName>
        <fullName evidence="9">Subtilase family protein</fullName>
    </submittedName>
</protein>
<dbReference type="PROSITE" id="PS51892">
    <property type="entry name" value="SUBTILASE"/>
    <property type="match status" value="1"/>
</dbReference>
<dbReference type="PRINTS" id="PR00723">
    <property type="entry name" value="SUBTILISIN"/>
</dbReference>
<dbReference type="InterPro" id="IPR015500">
    <property type="entry name" value="Peptidase_S8_subtilisin-rel"/>
</dbReference>
<evidence type="ECO:0000313" key="10">
    <source>
        <dbReference type="Proteomes" id="UP000198809"/>
    </source>
</evidence>
<evidence type="ECO:0000313" key="9">
    <source>
        <dbReference type="EMBL" id="SEN69050.1"/>
    </source>
</evidence>